<dbReference type="InterPro" id="IPR006127">
    <property type="entry name" value="ZnuA-like"/>
</dbReference>
<keyword evidence="2" id="KW-0813">Transport</keyword>
<dbReference type="InterPro" id="IPR050492">
    <property type="entry name" value="Bact_metal-bind_prot9"/>
</dbReference>
<dbReference type="PANTHER" id="PTHR42953">
    <property type="entry name" value="HIGH-AFFINITY ZINC UPTAKE SYSTEM PROTEIN ZNUA-RELATED"/>
    <property type="match status" value="1"/>
</dbReference>
<comment type="subcellular location">
    <subcellularLocation>
        <location evidence="1">Cell envelope</location>
    </subcellularLocation>
</comment>
<evidence type="ECO:0000256" key="2">
    <source>
        <dbReference type="ARBA" id="ARBA00022448"/>
    </source>
</evidence>
<evidence type="ECO:0000313" key="5">
    <source>
        <dbReference type="EMBL" id="GBR46747.1"/>
    </source>
</evidence>
<dbReference type="Proteomes" id="UP001062443">
    <property type="component" value="Unassembled WGS sequence"/>
</dbReference>
<keyword evidence="4" id="KW-0732">Signal</keyword>
<evidence type="ECO:0000256" key="4">
    <source>
        <dbReference type="ARBA" id="ARBA00022729"/>
    </source>
</evidence>
<comment type="caution">
    <text evidence="5">The sequence shown here is derived from an EMBL/GenBank/DDBJ whole genome shotgun (WGS) entry which is preliminary data.</text>
</comment>
<dbReference type="Gene3D" id="3.40.50.1980">
    <property type="entry name" value="Nitrogenase molybdenum iron protein domain"/>
    <property type="match status" value="1"/>
</dbReference>
<proteinExistence type="predicted"/>
<organism evidence="5 6">
    <name type="scientific">Neokomagataea tanensis NBRC 106556</name>
    <dbReference type="NCBI Taxonomy" id="1223519"/>
    <lineage>
        <taxon>Bacteria</taxon>
        <taxon>Pseudomonadati</taxon>
        <taxon>Pseudomonadota</taxon>
        <taxon>Alphaproteobacteria</taxon>
        <taxon>Acetobacterales</taxon>
        <taxon>Acetobacteraceae</taxon>
        <taxon>Neokomagataea</taxon>
    </lineage>
</organism>
<dbReference type="SUPFAM" id="SSF53807">
    <property type="entry name" value="Helical backbone' metal receptor"/>
    <property type="match status" value="1"/>
</dbReference>
<name>A0ABQ0QJ75_9PROT</name>
<dbReference type="EMBL" id="BAQB01000017">
    <property type="protein sequence ID" value="GBR46747.1"/>
    <property type="molecule type" value="Genomic_DNA"/>
</dbReference>
<dbReference type="PANTHER" id="PTHR42953:SF1">
    <property type="entry name" value="METAL-BINDING PROTEIN HI_0362-RELATED"/>
    <property type="match status" value="1"/>
</dbReference>
<keyword evidence="3" id="KW-0479">Metal-binding</keyword>
<reference evidence="5" key="1">
    <citation type="submission" date="2013-04" db="EMBL/GenBank/DDBJ databases">
        <title>The genome sequencing project of 58 acetic acid bacteria.</title>
        <authorList>
            <person name="Okamoto-Kainuma A."/>
            <person name="Ishikawa M."/>
            <person name="Umino S."/>
            <person name="Koizumi Y."/>
            <person name="Shiwa Y."/>
            <person name="Yoshikawa H."/>
            <person name="Matsutani M."/>
            <person name="Matsushita K."/>
        </authorList>
    </citation>
    <scope>NUCLEOTIDE SEQUENCE</scope>
    <source>
        <strain evidence="5">NBRC 106556</strain>
    </source>
</reference>
<keyword evidence="6" id="KW-1185">Reference proteome</keyword>
<evidence type="ECO:0000256" key="1">
    <source>
        <dbReference type="ARBA" id="ARBA00004196"/>
    </source>
</evidence>
<protein>
    <submittedName>
        <fullName evidence="5">ABC transporter substrate-binding periplasmic protein</fullName>
    </submittedName>
</protein>
<gene>
    <name evidence="5" type="ORF">AA106556_1216</name>
</gene>
<sequence length="260" mass="28525">MVCVESVWCNIVAQIGREHVQTDAIIGTVGIDPHELNPTPAMARVLAQADFSLMNGATYDDWAAPFLTQAPVHLNIAEETGWVPGADAHMFLDPQIVRRVAQRVTEFLQRRSPQNMADFSSGLRTFLSEVDHVQQRLEALRLAHNHVVYAATETQGTALLAQAGFQLMDRRYAQAIAQHTGPAPHDEASLELALQAHKVAFFVVNPSVQAPQIEHLKALAQEGGVPVIEVGETLPQGISWQAWVMQILDQTDKALNAAHL</sequence>
<accession>A0ABQ0QJ75</accession>
<evidence type="ECO:0000313" key="6">
    <source>
        <dbReference type="Proteomes" id="UP001062443"/>
    </source>
</evidence>
<dbReference type="Pfam" id="PF01297">
    <property type="entry name" value="ZnuA"/>
    <property type="match status" value="1"/>
</dbReference>
<evidence type="ECO:0000256" key="3">
    <source>
        <dbReference type="ARBA" id="ARBA00022723"/>
    </source>
</evidence>